<feature type="region of interest" description="Disordered" evidence="3">
    <location>
        <begin position="42"/>
        <end position="68"/>
    </location>
</feature>
<dbReference type="EMBL" id="LZLG01000103">
    <property type="protein sequence ID" value="OBJ58892.1"/>
    <property type="molecule type" value="Genomic_DNA"/>
</dbReference>
<evidence type="ECO:0000313" key="9">
    <source>
        <dbReference type="Proteomes" id="UP000093894"/>
    </source>
</evidence>
<feature type="compositionally biased region" description="Pro residues" evidence="3">
    <location>
        <begin position="46"/>
        <end position="63"/>
    </location>
</feature>
<organism evidence="6 8">
    <name type="scientific">Mycobacterium colombiense</name>
    <dbReference type="NCBI Taxonomy" id="339268"/>
    <lineage>
        <taxon>Bacteria</taxon>
        <taxon>Bacillati</taxon>
        <taxon>Actinomycetota</taxon>
        <taxon>Actinomycetes</taxon>
        <taxon>Mycobacteriales</taxon>
        <taxon>Mycobacteriaceae</taxon>
        <taxon>Mycobacterium</taxon>
        <taxon>Mycobacterium avium complex (MAC)</taxon>
    </lineage>
</organism>
<reference evidence="7 9" key="2">
    <citation type="submission" date="2016-06" db="EMBL/GenBank/DDBJ databases">
        <authorList>
            <person name="Sutton G."/>
            <person name="Brinkac L."/>
            <person name="Sanka R."/>
            <person name="Adams M."/>
            <person name="Lau E."/>
            <person name="Garcia-Basteiro A."/>
            <person name="Lopez-Varela E."/>
            <person name="Palencia S."/>
        </authorList>
    </citation>
    <scope>NUCLEOTIDE SEQUENCE [LARGE SCALE GENOMIC DNA]</scope>
    <source>
        <strain evidence="7 9">1164983.0</strain>
    </source>
</reference>
<dbReference type="EMBL" id="LZJS01000156">
    <property type="protein sequence ID" value="OBH54019.1"/>
    <property type="molecule type" value="Genomic_DNA"/>
</dbReference>
<reference evidence="6 8" key="1">
    <citation type="submission" date="2016-06" db="EMBL/GenBank/DDBJ databases">
        <authorList>
            <person name="Kjaerup R.B."/>
            <person name="Dalgaard T.S."/>
            <person name="Juul-Madsen H.R."/>
        </authorList>
    </citation>
    <scope>NUCLEOTIDE SEQUENCE [LARGE SCALE GENOMIC DNA]</scope>
    <source>
        <strain evidence="6 8">E2464</strain>
    </source>
</reference>
<dbReference type="InterPro" id="IPR058644">
    <property type="entry name" value="Mtb12-like_C"/>
</dbReference>
<protein>
    <recommendedName>
        <fullName evidence="5">Low molecular weight antigen MTB12-like C-terminal domain-containing protein</fullName>
    </recommendedName>
</protein>
<dbReference type="Pfam" id="PF26580">
    <property type="entry name" value="Mtb12_C"/>
    <property type="match status" value="1"/>
</dbReference>
<sequence length="182" mass="18465">MKSVKSIATGVAALTAIGGAAAGVASIAAPIGLDQVQLAAVGAPLPQDPPPPAPAPPPPPPGAPGQLPTADQLANLCTQVTDPGVNYRDKANLVENGVPQNEGMVADHDLRKAYRNGNFPEQFNVTNIAPAGPNMAQADVAITGPKFAGPVEKHLVFVNQNGNWVLQHDAALALLQAATATN</sequence>
<dbReference type="Proteomes" id="UP000093861">
    <property type="component" value="Unassembled WGS sequence"/>
</dbReference>
<keyword evidence="1 4" id="KW-0732">Signal</keyword>
<evidence type="ECO:0000256" key="3">
    <source>
        <dbReference type="SAM" id="MobiDB-lite"/>
    </source>
</evidence>
<evidence type="ECO:0000313" key="6">
    <source>
        <dbReference type="EMBL" id="OBH54019.1"/>
    </source>
</evidence>
<dbReference type="RefSeq" id="WP_064954097.1">
    <property type="nucleotide sequence ID" value="NZ_LZJS01000156.1"/>
</dbReference>
<comment type="caution">
    <text evidence="6">The sequence shown here is derived from an EMBL/GenBank/DDBJ whole genome shotgun (WGS) entry which is preliminary data.</text>
</comment>
<feature type="domain" description="Low molecular weight antigen MTB12-like C-terminal" evidence="5">
    <location>
        <begin position="67"/>
        <end position="181"/>
    </location>
</feature>
<accession>A0A1A3IE74</accession>
<evidence type="ECO:0000313" key="8">
    <source>
        <dbReference type="Proteomes" id="UP000093861"/>
    </source>
</evidence>
<dbReference type="AlphaFoldDB" id="A0A1A3IE74"/>
<evidence type="ECO:0000259" key="5">
    <source>
        <dbReference type="Pfam" id="PF26580"/>
    </source>
</evidence>
<feature type="signal peptide" evidence="4">
    <location>
        <begin position="1"/>
        <end position="22"/>
    </location>
</feature>
<comment type="similarity">
    <text evidence="2">Belongs to the MTB12 family.</text>
</comment>
<gene>
    <name evidence="7" type="ORF">A5628_00915</name>
    <name evidence="6" type="ORF">A5685_13090</name>
</gene>
<feature type="chain" id="PRO_5038294176" description="Low molecular weight antigen MTB12-like C-terminal domain-containing protein" evidence="4">
    <location>
        <begin position="23"/>
        <end position="182"/>
    </location>
</feature>
<evidence type="ECO:0000256" key="4">
    <source>
        <dbReference type="SAM" id="SignalP"/>
    </source>
</evidence>
<dbReference type="Proteomes" id="UP000093894">
    <property type="component" value="Unassembled WGS sequence"/>
</dbReference>
<name>A0A1A3IE74_9MYCO</name>
<proteinExistence type="inferred from homology"/>
<evidence type="ECO:0000313" key="7">
    <source>
        <dbReference type="EMBL" id="OBJ58892.1"/>
    </source>
</evidence>
<evidence type="ECO:0000256" key="2">
    <source>
        <dbReference type="ARBA" id="ARBA00093774"/>
    </source>
</evidence>
<evidence type="ECO:0000256" key="1">
    <source>
        <dbReference type="ARBA" id="ARBA00022729"/>
    </source>
</evidence>